<sequence>MLEGWATSRTAAAGLFLPPRGHCGHGVDRQSWQQHGQIQVPHGWMLGSGISSLGMSGSMLGKVDG</sequence>
<dbReference type="EMBL" id="SPHZ02000003">
    <property type="protein sequence ID" value="KAF0922817.1"/>
    <property type="molecule type" value="Genomic_DNA"/>
</dbReference>
<dbReference type="AlphaFoldDB" id="A0A6G1EDJ2"/>
<comment type="caution">
    <text evidence="1">The sequence shown here is derived from an EMBL/GenBank/DDBJ whole genome shotgun (WGS) entry which is preliminary data.</text>
</comment>
<dbReference type="Proteomes" id="UP000479710">
    <property type="component" value="Unassembled WGS sequence"/>
</dbReference>
<protein>
    <submittedName>
        <fullName evidence="1">Uncharacterized protein</fullName>
    </submittedName>
</protein>
<accession>A0A6G1EDJ2</accession>
<gene>
    <name evidence="1" type="ORF">E2562_002067</name>
</gene>
<evidence type="ECO:0000313" key="2">
    <source>
        <dbReference type="Proteomes" id="UP000479710"/>
    </source>
</evidence>
<organism evidence="1 2">
    <name type="scientific">Oryza meyeriana var. granulata</name>
    <dbReference type="NCBI Taxonomy" id="110450"/>
    <lineage>
        <taxon>Eukaryota</taxon>
        <taxon>Viridiplantae</taxon>
        <taxon>Streptophyta</taxon>
        <taxon>Embryophyta</taxon>
        <taxon>Tracheophyta</taxon>
        <taxon>Spermatophyta</taxon>
        <taxon>Magnoliopsida</taxon>
        <taxon>Liliopsida</taxon>
        <taxon>Poales</taxon>
        <taxon>Poaceae</taxon>
        <taxon>BOP clade</taxon>
        <taxon>Oryzoideae</taxon>
        <taxon>Oryzeae</taxon>
        <taxon>Oryzinae</taxon>
        <taxon>Oryza</taxon>
        <taxon>Oryza meyeriana</taxon>
    </lineage>
</organism>
<evidence type="ECO:0000313" key="1">
    <source>
        <dbReference type="EMBL" id="KAF0922817.1"/>
    </source>
</evidence>
<reference evidence="1 2" key="1">
    <citation type="submission" date="2019-11" db="EMBL/GenBank/DDBJ databases">
        <title>Whole genome sequence of Oryza granulata.</title>
        <authorList>
            <person name="Li W."/>
        </authorList>
    </citation>
    <scope>NUCLEOTIDE SEQUENCE [LARGE SCALE GENOMIC DNA]</scope>
    <source>
        <strain evidence="2">cv. Menghai</strain>
        <tissue evidence="1">Leaf</tissue>
    </source>
</reference>
<proteinExistence type="predicted"/>
<name>A0A6G1EDJ2_9ORYZ</name>
<keyword evidence="2" id="KW-1185">Reference proteome</keyword>